<dbReference type="Gene3D" id="3.40.390.10">
    <property type="entry name" value="Collagenase (Catalytic Domain)"/>
    <property type="match status" value="1"/>
</dbReference>
<dbReference type="Proteomes" id="UP001321473">
    <property type="component" value="Unassembled WGS sequence"/>
</dbReference>
<dbReference type="GO" id="GO:0006508">
    <property type="term" value="P:proteolysis"/>
    <property type="evidence" value="ECO:0007669"/>
    <property type="project" value="InterPro"/>
</dbReference>
<reference evidence="1 2" key="1">
    <citation type="journal article" date="2023" name="Arcadia Sci">
        <title>De novo assembly of a long-read Amblyomma americanum tick genome.</title>
        <authorList>
            <person name="Chou S."/>
            <person name="Poskanzer K.E."/>
            <person name="Rollins M."/>
            <person name="Thuy-Boun P.S."/>
        </authorList>
    </citation>
    <scope>NUCLEOTIDE SEQUENCE [LARGE SCALE GENOMIC DNA]</scope>
    <source>
        <strain evidence="1">F_SG_1</strain>
        <tissue evidence="1">Salivary glands</tissue>
    </source>
</reference>
<dbReference type="InterPro" id="IPR024079">
    <property type="entry name" value="MetalloPept_cat_dom_sf"/>
</dbReference>
<proteinExistence type="predicted"/>
<evidence type="ECO:0000313" key="1">
    <source>
        <dbReference type="EMBL" id="KAK8757244.1"/>
    </source>
</evidence>
<dbReference type="AlphaFoldDB" id="A0AAQ4D454"/>
<dbReference type="InterPro" id="IPR000718">
    <property type="entry name" value="Peptidase_M13"/>
</dbReference>
<dbReference type="SUPFAM" id="SSF55486">
    <property type="entry name" value="Metalloproteases ('zincins'), catalytic domain"/>
    <property type="match status" value="1"/>
</dbReference>
<dbReference type="PROSITE" id="PS51885">
    <property type="entry name" value="NEPRILYSIN"/>
    <property type="match status" value="1"/>
</dbReference>
<comment type="caution">
    <text evidence="1">The sequence shown here is derived from an EMBL/GenBank/DDBJ whole genome shotgun (WGS) entry which is preliminary data.</text>
</comment>
<sequence length="261" mass="29563">MEEADKMNALAALKGITMLVDYTPLHSVSTPDVWAMRHLNRPDNFIDYYASLKVLEARRRFEKPPSLAELLIAESFLTGQTTYSRLLNVIVLPTAMQQPPMMYSTRVPLEFDMGTVGVLLAKEMFQAGLPSARSGKNWYETNVNRFVECVQRAFMGNARMSLRQGLELFSWARAVKVAHTATMQMYDANRTNVDFEDIWTAAQQTFFRRFCLMTCSAVDAGLHSRVQCLVPVLNMLEFGSSFRCNSSEAESLKSCTIFLGY</sequence>
<organism evidence="1 2">
    <name type="scientific">Amblyomma americanum</name>
    <name type="common">Lone star tick</name>
    <dbReference type="NCBI Taxonomy" id="6943"/>
    <lineage>
        <taxon>Eukaryota</taxon>
        <taxon>Metazoa</taxon>
        <taxon>Ecdysozoa</taxon>
        <taxon>Arthropoda</taxon>
        <taxon>Chelicerata</taxon>
        <taxon>Arachnida</taxon>
        <taxon>Acari</taxon>
        <taxon>Parasitiformes</taxon>
        <taxon>Ixodida</taxon>
        <taxon>Ixodoidea</taxon>
        <taxon>Ixodidae</taxon>
        <taxon>Amblyomminae</taxon>
        <taxon>Amblyomma</taxon>
    </lineage>
</organism>
<dbReference type="EMBL" id="JARKHS020035434">
    <property type="protein sequence ID" value="KAK8757244.1"/>
    <property type="molecule type" value="Genomic_DNA"/>
</dbReference>
<gene>
    <name evidence="1" type="ORF">V5799_000054</name>
</gene>
<evidence type="ECO:0000313" key="2">
    <source>
        <dbReference type="Proteomes" id="UP001321473"/>
    </source>
</evidence>
<protein>
    <submittedName>
        <fullName evidence="1">Uncharacterized protein</fullName>
    </submittedName>
</protein>
<keyword evidence="2" id="KW-1185">Reference proteome</keyword>
<accession>A0AAQ4D454</accession>
<name>A0AAQ4D454_AMBAM</name>
<dbReference type="GO" id="GO:0004222">
    <property type="term" value="F:metalloendopeptidase activity"/>
    <property type="evidence" value="ECO:0007669"/>
    <property type="project" value="InterPro"/>
</dbReference>